<name>A0A9P3LLC1_9APHY</name>
<evidence type="ECO:0000313" key="2">
    <source>
        <dbReference type="Proteomes" id="UP000703269"/>
    </source>
</evidence>
<evidence type="ECO:0000313" key="1">
    <source>
        <dbReference type="EMBL" id="GJE99401.1"/>
    </source>
</evidence>
<proteinExistence type="predicted"/>
<organism evidence="1 2">
    <name type="scientific">Phanerochaete sordida</name>
    <dbReference type="NCBI Taxonomy" id="48140"/>
    <lineage>
        <taxon>Eukaryota</taxon>
        <taxon>Fungi</taxon>
        <taxon>Dikarya</taxon>
        <taxon>Basidiomycota</taxon>
        <taxon>Agaricomycotina</taxon>
        <taxon>Agaricomycetes</taxon>
        <taxon>Polyporales</taxon>
        <taxon>Phanerochaetaceae</taxon>
        <taxon>Phanerochaete</taxon>
    </lineage>
</organism>
<dbReference type="Proteomes" id="UP000703269">
    <property type="component" value="Unassembled WGS sequence"/>
</dbReference>
<accession>A0A9P3LLC1</accession>
<keyword evidence="2" id="KW-1185">Reference proteome</keyword>
<gene>
    <name evidence="1" type="ORF">PsYK624_156560</name>
</gene>
<reference evidence="1 2" key="1">
    <citation type="submission" date="2021-08" db="EMBL/GenBank/DDBJ databases">
        <title>Draft Genome Sequence of Phanerochaete sordida strain YK-624.</title>
        <authorList>
            <person name="Mori T."/>
            <person name="Dohra H."/>
            <person name="Suzuki T."/>
            <person name="Kawagishi H."/>
            <person name="Hirai H."/>
        </authorList>
    </citation>
    <scope>NUCLEOTIDE SEQUENCE [LARGE SCALE GENOMIC DNA]</scope>
    <source>
        <strain evidence="1 2">YK-624</strain>
    </source>
</reference>
<protein>
    <submittedName>
        <fullName evidence="1">Uncharacterized protein</fullName>
    </submittedName>
</protein>
<dbReference type="AlphaFoldDB" id="A0A9P3LLC1"/>
<dbReference type="EMBL" id="BPQB01000108">
    <property type="protein sequence ID" value="GJE99401.1"/>
    <property type="molecule type" value="Genomic_DNA"/>
</dbReference>
<comment type="caution">
    <text evidence="1">The sequence shown here is derived from an EMBL/GenBank/DDBJ whole genome shotgun (WGS) entry which is preliminary data.</text>
</comment>
<sequence>MQVASFRRPIVRDSSGLILSTVLIASESRPRSLDNLQIRIIPLVPYSFTIDLRDERSHDCTDGVLAPATPLFLPSVPRPKVLKPSLTTEHMAPLSHRPSTRPFNFAASKEQSLAGGDAVMFCTPTKPGKFELGLKTSLPFPFSFPSPLPCALPPGLSLSKKGAVIRSIANRSRGEGPPLILVDGYMQSGEWMNYD</sequence>